<accession>A0ABQ9GAX3</accession>
<dbReference type="EMBL" id="JARBHB010000013">
    <property type="protein sequence ID" value="KAJ8869541.1"/>
    <property type="molecule type" value="Genomic_DNA"/>
</dbReference>
<organism evidence="1 2">
    <name type="scientific">Dryococelus australis</name>
    <dbReference type="NCBI Taxonomy" id="614101"/>
    <lineage>
        <taxon>Eukaryota</taxon>
        <taxon>Metazoa</taxon>
        <taxon>Ecdysozoa</taxon>
        <taxon>Arthropoda</taxon>
        <taxon>Hexapoda</taxon>
        <taxon>Insecta</taxon>
        <taxon>Pterygota</taxon>
        <taxon>Neoptera</taxon>
        <taxon>Polyneoptera</taxon>
        <taxon>Phasmatodea</taxon>
        <taxon>Verophasmatodea</taxon>
        <taxon>Anareolatae</taxon>
        <taxon>Phasmatidae</taxon>
        <taxon>Eurycanthinae</taxon>
        <taxon>Dryococelus</taxon>
    </lineage>
</organism>
<protein>
    <submittedName>
        <fullName evidence="1">Uncharacterized protein</fullName>
    </submittedName>
</protein>
<evidence type="ECO:0000313" key="2">
    <source>
        <dbReference type="Proteomes" id="UP001159363"/>
    </source>
</evidence>
<comment type="caution">
    <text evidence="1">The sequence shown here is derived from an EMBL/GenBank/DDBJ whole genome shotgun (WGS) entry which is preliminary data.</text>
</comment>
<keyword evidence="2" id="KW-1185">Reference proteome</keyword>
<name>A0ABQ9GAX3_9NEOP</name>
<gene>
    <name evidence="1" type="ORF">PR048_028532</name>
</gene>
<dbReference type="Proteomes" id="UP001159363">
    <property type="component" value="Chromosome 12"/>
</dbReference>
<proteinExistence type="predicted"/>
<evidence type="ECO:0000313" key="1">
    <source>
        <dbReference type="EMBL" id="KAJ8869541.1"/>
    </source>
</evidence>
<reference evidence="1 2" key="1">
    <citation type="submission" date="2023-02" db="EMBL/GenBank/DDBJ databases">
        <title>LHISI_Scaffold_Assembly.</title>
        <authorList>
            <person name="Stuart O.P."/>
            <person name="Cleave R."/>
            <person name="Magrath M.J.L."/>
            <person name="Mikheyev A.S."/>
        </authorList>
    </citation>
    <scope>NUCLEOTIDE SEQUENCE [LARGE SCALE GENOMIC DNA]</scope>
    <source>
        <strain evidence="1">Daus_M_001</strain>
        <tissue evidence="1">Leg muscle</tissue>
    </source>
</reference>
<sequence length="123" mass="13878">MRHKTDLVDRIVENIKRSMAEVSAVVINPYFYNLEVRLAGAQPSSLVNYDETNLSNDPGKRKTLVGNIKPNSSENIKNGFRKPGLIPLLRDEILRQLPNRGIDANEADSSMEESFIGLLRDMH</sequence>